<sequence>MIWIIYILLWVAGGLFANCCLCIKYGYKIKDAPRETWVYSALAGPTVLILLIGDDIGDK</sequence>
<evidence type="ECO:0000256" key="1">
    <source>
        <dbReference type="SAM" id="Phobius"/>
    </source>
</evidence>
<feature type="transmembrane region" description="Helical" evidence="1">
    <location>
        <begin position="6"/>
        <end position="27"/>
    </location>
</feature>
<organism evidence="2 3">
    <name type="scientific">Candidatus Desulfatibia vada</name>
    <dbReference type="NCBI Taxonomy" id="2841696"/>
    <lineage>
        <taxon>Bacteria</taxon>
        <taxon>Pseudomonadati</taxon>
        <taxon>Thermodesulfobacteriota</taxon>
        <taxon>Desulfobacteria</taxon>
        <taxon>Desulfobacterales</taxon>
        <taxon>Desulfobacterales incertae sedis</taxon>
        <taxon>Candidatus Desulfatibia</taxon>
    </lineage>
</organism>
<dbReference type="AlphaFoldDB" id="A0A8J6NTF5"/>
<name>A0A8J6NTF5_9BACT</name>
<keyword evidence="1" id="KW-1133">Transmembrane helix</keyword>
<comment type="caution">
    <text evidence="2">The sequence shown here is derived from an EMBL/GenBank/DDBJ whole genome shotgun (WGS) entry which is preliminary data.</text>
</comment>
<feature type="transmembrane region" description="Helical" evidence="1">
    <location>
        <begin position="36"/>
        <end position="53"/>
    </location>
</feature>
<accession>A0A8J6NTF5</accession>
<reference evidence="2 3" key="1">
    <citation type="submission" date="2020-08" db="EMBL/GenBank/DDBJ databases">
        <title>Bridging the membrane lipid divide: bacteria of the FCB group superphylum have the potential to synthesize archaeal ether lipids.</title>
        <authorList>
            <person name="Villanueva L."/>
            <person name="Von Meijenfeldt F.A.B."/>
            <person name="Westbye A.B."/>
            <person name="Yadav S."/>
            <person name="Hopmans E.C."/>
            <person name="Dutilh B.E."/>
            <person name="Sinninghe Damste J.S."/>
        </authorList>
    </citation>
    <scope>NUCLEOTIDE SEQUENCE [LARGE SCALE GENOMIC DNA]</scope>
    <source>
        <strain evidence="2">NIOZ-UU17</strain>
    </source>
</reference>
<dbReference type="EMBL" id="JACNIG010000188">
    <property type="protein sequence ID" value="MBC8431878.1"/>
    <property type="molecule type" value="Genomic_DNA"/>
</dbReference>
<proteinExistence type="predicted"/>
<evidence type="ECO:0000313" key="3">
    <source>
        <dbReference type="Proteomes" id="UP000605201"/>
    </source>
</evidence>
<gene>
    <name evidence="2" type="ORF">H8D96_08145</name>
</gene>
<protein>
    <submittedName>
        <fullName evidence="2">Uncharacterized protein</fullName>
    </submittedName>
</protein>
<keyword evidence="1" id="KW-0812">Transmembrane</keyword>
<keyword evidence="1" id="KW-0472">Membrane</keyword>
<evidence type="ECO:0000313" key="2">
    <source>
        <dbReference type="EMBL" id="MBC8431878.1"/>
    </source>
</evidence>
<dbReference type="Proteomes" id="UP000605201">
    <property type="component" value="Unassembled WGS sequence"/>
</dbReference>